<feature type="compositionally biased region" description="Low complexity" evidence="1">
    <location>
        <begin position="88"/>
        <end position="103"/>
    </location>
</feature>
<keyword evidence="3" id="KW-1185">Reference proteome</keyword>
<feature type="compositionally biased region" description="Polar residues" evidence="1">
    <location>
        <begin position="467"/>
        <end position="477"/>
    </location>
</feature>
<name>A0A0C9WBZ0_9AGAM</name>
<feature type="compositionally biased region" description="Low complexity" evidence="1">
    <location>
        <begin position="167"/>
        <end position="192"/>
    </location>
</feature>
<reference evidence="2 3" key="1">
    <citation type="submission" date="2014-04" db="EMBL/GenBank/DDBJ databases">
        <title>Evolutionary Origins and Diversification of the Mycorrhizal Mutualists.</title>
        <authorList>
            <consortium name="DOE Joint Genome Institute"/>
            <consortium name="Mycorrhizal Genomics Consortium"/>
            <person name="Kohler A."/>
            <person name="Kuo A."/>
            <person name="Nagy L.G."/>
            <person name="Floudas D."/>
            <person name="Copeland A."/>
            <person name="Barry K.W."/>
            <person name="Cichocki N."/>
            <person name="Veneault-Fourrey C."/>
            <person name="LaButti K."/>
            <person name="Lindquist E.A."/>
            <person name="Lipzen A."/>
            <person name="Lundell T."/>
            <person name="Morin E."/>
            <person name="Murat C."/>
            <person name="Riley R."/>
            <person name="Ohm R."/>
            <person name="Sun H."/>
            <person name="Tunlid A."/>
            <person name="Henrissat B."/>
            <person name="Grigoriev I.V."/>
            <person name="Hibbett D.S."/>
            <person name="Martin F."/>
        </authorList>
    </citation>
    <scope>NUCLEOTIDE SEQUENCE [LARGE SCALE GENOMIC DNA]</scope>
    <source>
        <strain evidence="2 3">MD-312</strain>
    </source>
</reference>
<feature type="region of interest" description="Disordered" evidence="1">
    <location>
        <begin position="1"/>
        <end position="27"/>
    </location>
</feature>
<feature type="compositionally biased region" description="Polar residues" evidence="1">
    <location>
        <begin position="512"/>
        <end position="521"/>
    </location>
</feature>
<dbReference type="Proteomes" id="UP000053820">
    <property type="component" value="Unassembled WGS sequence"/>
</dbReference>
<feature type="compositionally biased region" description="Low complexity" evidence="1">
    <location>
        <begin position="110"/>
        <end position="135"/>
    </location>
</feature>
<accession>A0A0C9WBZ0</accession>
<feature type="compositionally biased region" description="Low complexity" evidence="1">
    <location>
        <begin position="312"/>
        <end position="336"/>
    </location>
</feature>
<organism evidence="2 3">
    <name type="scientific">Hydnomerulius pinastri MD-312</name>
    <dbReference type="NCBI Taxonomy" id="994086"/>
    <lineage>
        <taxon>Eukaryota</taxon>
        <taxon>Fungi</taxon>
        <taxon>Dikarya</taxon>
        <taxon>Basidiomycota</taxon>
        <taxon>Agaricomycotina</taxon>
        <taxon>Agaricomycetes</taxon>
        <taxon>Agaricomycetidae</taxon>
        <taxon>Boletales</taxon>
        <taxon>Boletales incertae sedis</taxon>
        <taxon>Leucogyrophana</taxon>
    </lineage>
</organism>
<evidence type="ECO:0000256" key="1">
    <source>
        <dbReference type="SAM" id="MobiDB-lite"/>
    </source>
</evidence>
<dbReference type="AlphaFoldDB" id="A0A0C9WBZ0"/>
<feature type="compositionally biased region" description="Polar residues" evidence="1">
    <location>
        <begin position="337"/>
        <end position="350"/>
    </location>
</feature>
<feature type="compositionally biased region" description="Pro residues" evidence="1">
    <location>
        <begin position="422"/>
        <end position="436"/>
    </location>
</feature>
<protein>
    <submittedName>
        <fullName evidence="2">Uncharacterized protein</fullName>
    </submittedName>
</protein>
<evidence type="ECO:0000313" key="3">
    <source>
        <dbReference type="Proteomes" id="UP000053820"/>
    </source>
</evidence>
<gene>
    <name evidence="2" type="ORF">HYDPIDRAFT_115774</name>
</gene>
<feature type="region of interest" description="Disordered" evidence="1">
    <location>
        <begin position="88"/>
        <end position="201"/>
    </location>
</feature>
<sequence>MNASSSSSSSYFTNSRSSTTNTPTATAMDIDVTMMDATQDVEEDVVRWVASQSPNPALQALMKEAERERKIRPTTPIFVEPFSWTTSIASTSSSGSTSTSSASLDSGINATRTSSLSSISSGTKSAASSSSAFHTRGSDPSTTRRSKFASYAQRKPLSASTSSANQAVRPSVSARPRSSSHSANAASTTTSKAKSKSPEEQPEAVAFLALLRDVSRQVDENAKKKQRLAARAKERERERSHFLAGIDSHDYAGVNTDTACSSASRVLIKTSSASAISRSSASNHGQASGRVLTKTASLGASGVSAGVVSGRSPAVASSAPAPRVLTKTSSTSTITKNNPRLPQETNTLELSSDDDERGNAMKGIVVDLNDTDTEWEKDVNLSRAMCVDSTATFMHLDDDDDMGLDVSFFQPALPQPLTQKPKPAPAPAPAPAPPTTQRPYSTTQRPPGASQRPRAGPPPLGMRRAPQLQSTQYSPSQAPKGVIVPRFKPPLLANGRGAVAGGGTRQTAGATSYTLKANSRSRVMGEEEDIRGTQDPDSSFDVSFGVDVDALEEAMKAYD</sequence>
<dbReference type="OrthoDB" id="2680954at2759"/>
<feature type="region of interest" description="Disordered" evidence="1">
    <location>
        <begin position="312"/>
        <end position="358"/>
    </location>
</feature>
<feature type="region of interest" description="Disordered" evidence="1">
    <location>
        <begin position="413"/>
        <end position="543"/>
    </location>
</feature>
<dbReference type="EMBL" id="KN839861">
    <property type="protein sequence ID" value="KIJ61611.1"/>
    <property type="molecule type" value="Genomic_DNA"/>
</dbReference>
<dbReference type="HOGENOM" id="CLU_487493_0_0_1"/>
<evidence type="ECO:0000313" key="2">
    <source>
        <dbReference type="EMBL" id="KIJ61611.1"/>
    </source>
</evidence>
<proteinExistence type="predicted"/>